<dbReference type="Pfam" id="PF02615">
    <property type="entry name" value="Ldh_2"/>
    <property type="match status" value="1"/>
</dbReference>
<dbReference type="PANTHER" id="PTHR11091">
    <property type="entry name" value="OXIDOREDUCTASE-RELATED"/>
    <property type="match status" value="1"/>
</dbReference>
<evidence type="ECO:0000313" key="3">
    <source>
        <dbReference type="EMBL" id="TCK24841.1"/>
    </source>
</evidence>
<dbReference type="PANTHER" id="PTHR11091:SF0">
    <property type="entry name" value="MALATE DEHYDROGENASE"/>
    <property type="match status" value="1"/>
</dbReference>
<proteinExistence type="inferred from homology"/>
<sequence length="355" mass="36179">MEPGHLEALPRLRGVSADDLPRIPLAEYLAVGGRALTRLGAPEAVARTQVAWLTEGDLRGHPSHGLRRLEVLVGRVRSGLIVPDAPPELVRSAAAVLRVDGHDGFGPPTAVRALEDLVTIARENGVAVAAIRRAGHLGMLAPYVERLAGEGLVGLATTTSEALVHPWGAAPAMLGTNPLAVAVPTATDPVVLDMATGQISRGKVLDHAARGEPLPEGSVVDADGRATTDPQAALDGAISPFGGPKGYALALVLEVLVATLTGTALGTDVRGTLDTTDPVTKGDLLLAMDPAAFGGGTPQALTAFLDILRGLEPAPGSPGVTVPGDRARAHRARHADAGVPVHPDTWSAAVALSGG</sequence>
<dbReference type="EMBL" id="SMFZ01000001">
    <property type="protein sequence ID" value="TCK24841.1"/>
    <property type="molecule type" value="Genomic_DNA"/>
</dbReference>
<gene>
    <name evidence="3" type="ORF">EV378_0634</name>
</gene>
<dbReference type="Gene3D" id="3.30.1370.60">
    <property type="entry name" value="Hypothetical oxidoreductase yiak, domain 2"/>
    <property type="match status" value="1"/>
</dbReference>
<reference evidence="3 4" key="1">
    <citation type="submission" date="2019-03" db="EMBL/GenBank/DDBJ databases">
        <title>Sequencing the genomes of 1000 actinobacteria strains.</title>
        <authorList>
            <person name="Klenk H.-P."/>
        </authorList>
    </citation>
    <scope>NUCLEOTIDE SEQUENCE [LARGE SCALE GENOMIC DNA]</scope>
    <source>
        <strain evidence="3 4">DSM 44969</strain>
    </source>
</reference>
<dbReference type="InterPro" id="IPR003767">
    <property type="entry name" value="Malate/L-lactate_DH-like"/>
</dbReference>
<dbReference type="OrthoDB" id="924592at2"/>
<dbReference type="InterPro" id="IPR043144">
    <property type="entry name" value="Mal/L-sulf/L-lact_DH-like_ah"/>
</dbReference>
<dbReference type="InterPro" id="IPR036111">
    <property type="entry name" value="Mal/L-sulfo/L-lacto_DH-like_sf"/>
</dbReference>
<name>A0A4R1HTX0_PSEEN</name>
<comment type="caution">
    <text evidence="3">The sequence shown here is derived from an EMBL/GenBank/DDBJ whole genome shotgun (WGS) entry which is preliminary data.</text>
</comment>
<comment type="similarity">
    <text evidence="1">Belongs to the LDH2/MDH2 oxidoreductase family.</text>
</comment>
<organism evidence="3 4">
    <name type="scientific">Pseudonocardia endophytica</name>
    <dbReference type="NCBI Taxonomy" id="401976"/>
    <lineage>
        <taxon>Bacteria</taxon>
        <taxon>Bacillati</taxon>
        <taxon>Actinomycetota</taxon>
        <taxon>Actinomycetes</taxon>
        <taxon>Pseudonocardiales</taxon>
        <taxon>Pseudonocardiaceae</taxon>
        <taxon>Pseudonocardia</taxon>
    </lineage>
</organism>
<dbReference type="InterPro" id="IPR043143">
    <property type="entry name" value="Mal/L-sulf/L-lact_DH-like_NADP"/>
</dbReference>
<protein>
    <submittedName>
        <fullName evidence="3">LDH2 family malate/lactate/ureidoglycolate dehydrogenase</fullName>
    </submittedName>
</protein>
<dbReference type="SUPFAM" id="SSF89733">
    <property type="entry name" value="L-sulfolactate dehydrogenase-like"/>
    <property type="match status" value="1"/>
</dbReference>
<dbReference type="GO" id="GO:0016491">
    <property type="term" value="F:oxidoreductase activity"/>
    <property type="evidence" value="ECO:0007669"/>
    <property type="project" value="UniProtKB-KW"/>
</dbReference>
<dbReference type="Gene3D" id="1.10.1530.10">
    <property type="match status" value="1"/>
</dbReference>
<dbReference type="Proteomes" id="UP000295560">
    <property type="component" value="Unassembled WGS sequence"/>
</dbReference>
<evidence type="ECO:0000313" key="4">
    <source>
        <dbReference type="Proteomes" id="UP000295560"/>
    </source>
</evidence>
<evidence type="ECO:0000256" key="1">
    <source>
        <dbReference type="ARBA" id="ARBA00006056"/>
    </source>
</evidence>
<keyword evidence="4" id="KW-1185">Reference proteome</keyword>
<accession>A0A4R1HTX0</accession>
<dbReference type="AlphaFoldDB" id="A0A4R1HTX0"/>
<keyword evidence="2" id="KW-0560">Oxidoreductase</keyword>
<evidence type="ECO:0000256" key="2">
    <source>
        <dbReference type="ARBA" id="ARBA00023002"/>
    </source>
</evidence>